<gene>
    <name evidence="1" type="ORF">JTE90_014316</name>
</gene>
<comment type="caution">
    <text evidence="1">The sequence shown here is derived from an EMBL/GenBank/DDBJ whole genome shotgun (WGS) entry which is preliminary data.</text>
</comment>
<organism evidence="1 2">
    <name type="scientific">Oedothorax gibbosus</name>
    <dbReference type="NCBI Taxonomy" id="931172"/>
    <lineage>
        <taxon>Eukaryota</taxon>
        <taxon>Metazoa</taxon>
        <taxon>Ecdysozoa</taxon>
        <taxon>Arthropoda</taxon>
        <taxon>Chelicerata</taxon>
        <taxon>Arachnida</taxon>
        <taxon>Araneae</taxon>
        <taxon>Araneomorphae</taxon>
        <taxon>Entelegynae</taxon>
        <taxon>Araneoidea</taxon>
        <taxon>Linyphiidae</taxon>
        <taxon>Erigoninae</taxon>
        <taxon>Oedothorax</taxon>
    </lineage>
</organism>
<evidence type="ECO:0000313" key="1">
    <source>
        <dbReference type="EMBL" id="KAG8188078.1"/>
    </source>
</evidence>
<evidence type="ECO:0000313" key="2">
    <source>
        <dbReference type="Proteomes" id="UP000827092"/>
    </source>
</evidence>
<dbReference type="AlphaFoldDB" id="A0AAV6UWL8"/>
<proteinExistence type="predicted"/>
<accession>A0AAV6UWL8</accession>
<keyword evidence="2" id="KW-1185">Reference proteome</keyword>
<protein>
    <submittedName>
        <fullName evidence="1">Uncharacterized protein</fullName>
    </submittedName>
</protein>
<dbReference type="Proteomes" id="UP000827092">
    <property type="component" value="Unassembled WGS sequence"/>
</dbReference>
<dbReference type="EMBL" id="JAFNEN010000250">
    <property type="protein sequence ID" value="KAG8188078.1"/>
    <property type="molecule type" value="Genomic_DNA"/>
</dbReference>
<name>A0AAV6UWL8_9ARAC</name>
<reference evidence="1 2" key="1">
    <citation type="journal article" date="2022" name="Nat. Ecol. Evol.">
        <title>A masculinizing supergene underlies an exaggerated male reproductive morph in a spider.</title>
        <authorList>
            <person name="Hendrickx F."/>
            <person name="De Corte Z."/>
            <person name="Sonet G."/>
            <person name="Van Belleghem S.M."/>
            <person name="Kostlbacher S."/>
            <person name="Vangestel C."/>
        </authorList>
    </citation>
    <scope>NUCLEOTIDE SEQUENCE [LARGE SCALE GENOMIC DNA]</scope>
    <source>
        <strain evidence="1">W744_W776</strain>
    </source>
</reference>
<sequence length="87" mass="10127">MAGGPVRAWRLGQQLALKNNLKQLLFSSTTNRKAVLSPAFHFSQHQEWNNLDGPAATRHGYEWGLKKNDPQECFLLFRRLLTHFKHR</sequence>